<keyword evidence="10" id="KW-1185">Reference proteome</keyword>
<feature type="transmembrane region" description="Helical" evidence="7">
    <location>
        <begin position="284"/>
        <end position="303"/>
    </location>
</feature>
<sequence>MKIAPCDNAVILTGPRPEPCRREARPIVLMVTILGSSLAFVDGTVVTVALPVIGSHFGGSLSLMQWVVNAYALLLAALLLIGGAAGDLYGRRRIFNAGVAIFALASLWCGLAESAEQLIAARALQGFGAAFLVPNSLAIISAAFPESERGRAIGTWAGFSAIAAALGPVLGGWLVDLGSWRLVFLINLPIAALTLALSLWRVPESRDASGGRRMDWPGAVLAVLALAALTYSLTSLGEDRILSQPLLLTALGGLIGLFVFLWVEARSTSPMLPLDLFRSAAFSGANLLTLFLYFALSGVLFFLPITMIEVHGHSATLAGAAFLPFTLVMAFLSRWAGGLLDRFGARLPLTLGPLIAAAGFLLFIPVEPGASFWQAVVPAMLVLGLGMAVTVAPLSTVVMNALSEGQSGLASGVNNAVSRLSGLLAVAGLGALAALVFERSLAELLTGPEAAALSGLRYGGDIAAVTLPELAAADLEAAFRNAMLQAFHAIALIGAALAVLSALCGFFLMPRRVVQRGKA</sequence>
<dbReference type="InterPro" id="IPR020846">
    <property type="entry name" value="MFS_dom"/>
</dbReference>
<dbReference type="PANTHER" id="PTHR42718">
    <property type="entry name" value="MAJOR FACILITATOR SUPERFAMILY MULTIDRUG TRANSPORTER MFSC"/>
    <property type="match status" value="1"/>
</dbReference>
<dbReference type="EMBL" id="JAAQPH010000007">
    <property type="protein sequence ID" value="NIA69195.1"/>
    <property type="molecule type" value="Genomic_DNA"/>
</dbReference>
<evidence type="ECO:0000259" key="8">
    <source>
        <dbReference type="PROSITE" id="PS50850"/>
    </source>
</evidence>
<dbReference type="InterPro" id="IPR036259">
    <property type="entry name" value="MFS_trans_sf"/>
</dbReference>
<feature type="transmembrane region" description="Helical" evidence="7">
    <location>
        <begin position="420"/>
        <end position="437"/>
    </location>
</feature>
<feature type="transmembrane region" description="Helical" evidence="7">
    <location>
        <begin position="27"/>
        <end position="51"/>
    </location>
</feature>
<keyword evidence="4 7" id="KW-0812">Transmembrane</keyword>
<reference evidence="9" key="1">
    <citation type="submission" date="2020-03" db="EMBL/GenBank/DDBJ databases">
        <title>Genome of Pelagibius litoralis DSM 21314T.</title>
        <authorList>
            <person name="Wang G."/>
        </authorList>
    </citation>
    <scope>NUCLEOTIDE SEQUENCE</scope>
    <source>
        <strain evidence="9">DSM 21314</strain>
    </source>
</reference>
<accession>A0A967KBL4</accession>
<keyword evidence="3" id="KW-1003">Cell membrane</keyword>
<keyword evidence="6 7" id="KW-0472">Membrane</keyword>
<dbReference type="AlphaFoldDB" id="A0A967KBL4"/>
<feature type="transmembrane region" description="Helical" evidence="7">
    <location>
        <begin position="486"/>
        <end position="509"/>
    </location>
</feature>
<dbReference type="SUPFAM" id="SSF103473">
    <property type="entry name" value="MFS general substrate transporter"/>
    <property type="match status" value="1"/>
</dbReference>
<dbReference type="Gene3D" id="1.20.1720.10">
    <property type="entry name" value="Multidrug resistance protein D"/>
    <property type="match status" value="1"/>
</dbReference>
<evidence type="ECO:0000256" key="4">
    <source>
        <dbReference type="ARBA" id="ARBA00022692"/>
    </source>
</evidence>
<dbReference type="Gene3D" id="1.20.1250.20">
    <property type="entry name" value="MFS general substrate transporter like domains"/>
    <property type="match status" value="1"/>
</dbReference>
<comment type="subcellular location">
    <subcellularLocation>
        <location evidence="1">Cell membrane</location>
        <topology evidence="1">Multi-pass membrane protein</topology>
    </subcellularLocation>
</comment>
<name>A0A967KBL4_9PROT</name>
<dbReference type="GO" id="GO:0022857">
    <property type="term" value="F:transmembrane transporter activity"/>
    <property type="evidence" value="ECO:0007669"/>
    <property type="project" value="InterPro"/>
</dbReference>
<dbReference type="InterPro" id="IPR011701">
    <property type="entry name" value="MFS"/>
</dbReference>
<keyword evidence="2" id="KW-0813">Transport</keyword>
<dbReference type="RefSeq" id="WP_167224524.1">
    <property type="nucleotide sequence ID" value="NZ_JAAQPH010000007.1"/>
</dbReference>
<comment type="caution">
    <text evidence="9">The sequence shown here is derived from an EMBL/GenBank/DDBJ whole genome shotgun (WGS) entry which is preliminary data.</text>
</comment>
<feature type="transmembrane region" description="Helical" evidence="7">
    <location>
        <begin position="372"/>
        <end position="399"/>
    </location>
</feature>
<dbReference type="PANTHER" id="PTHR42718:SF42">
    <property type="entry name" value="EXPORT PROTEIN"/>
    <property type="match status" value="1"/>
</dbReference>
<evidence type="ECO:0000256" key="3">
    <source>
        <dbReference type="ARBA" id="ARBA00022475"/>
    </source>
</evidence>
<dbReference type="NCBIfam" id="TIGR00711">
    <property type="entry name" value="efflux_EmrB"/>
    <property type="match status" value="1"/>
</dbReference>
<feature type="transmembrane region" description="Helical" evidence="7">
    <location>
        <begin position="214"/>
        <end position="233"/>
    </location>
</feature>
<feature type="transmembrane region" description="Helical" evidence="7">
    <location>
        <begin position="181"/>
        <end position="202"/>
    </location>
</feature>
<dbReference type="CDD" id="cd17321">
    <property type="entry name" value="MFS_MMR_MDR_like"/>
    <property type="match status" value="1"/>
</dbReference>
<feature type="transmembrane region" description="Helical" evidence="7">
    <location>
        <begin position="63"/>
        <end position="82"/>
    </location>
</feature>
<evidence type="ECO:0000256" key="6">
    <source>
        <dbReference type="ARBA" id="ARBA00023136"/>
    </source>
</evidence>
<evidence type="ECO:0000313" key="9">
    <source>
        <dbReference type="EMBL" id="NIA69195.1"/>
    </source>
</evidence>
<dbReference type="GO" id="GO:0005886">
    <property type="term" value="C:plasma membrane"/>
    <property type="evidence" value="ECO:0007669"/>
    <property type="project" value="UniProtKB-SubCell"/>
</dbReference>
<dbReference type="Pfam" id="PF07690">
    <property type="entry name" value="MFS_1"/>
    <property type="match status" value="1"/>
</dbReference>
<evidence type="ECO:0000256" key="2">
    <source>
        <dbReference type="ARBA" id="ARBA00022448"/>
    </source>
</evidence>
<dbReference type="PROSITE" id="PS50850">
    <property type="entry name" value="MFS"/>
    <property type="match status" value="1"/>
</dbReference>
<feature type="transmembrane region" description="Helical" evidence="7">
    <location>
        <begin position="347"/>
        <end position="366"/>
    </location>
</feature>
<feature type="transmembrane region" description="Helical" evidence="7">
    <location>
        <begin position="156"/>
        <end position="175"/>
    </location>
</feature>
<gene>
    <name evidence="9" type="ORF">HBA54_11400</name>
</gene>
<evidence type="ECO:0000256" key="7">
    <source>
        <dbReference type="SAM" id="Phobius"/>
    </source>
</evidence>
<feature type="transmembrane region" description="Helical" evidence="7">
    <location>
        <begin position="315"/>
        <end position="335"/>
    </location>
</feature>
<keyword evidence="5 7" id="KW-1133">Transmembrane helix</keyword>
<evidence type="ECO:0000313" key="10">
    <source>
        <dbReference type="Proteomes" id="UP000761264"/>
    </source>
</evidence>
<organism evidence="9 10">
    <name type="scientific">Pelagibius litoralis</name>
    <dbReference type="NCBI Taxonomy" id="374515"/>
    <lineage>
        <taxon>Bacteria</taxon>
        <taxon>Pseudomonadati</taxon>
        <taxon>Pseudomonadota</taxon>
        <taxon>Alphaproteobacteria</taxon>
        <taxon>Rhodospirillales</taxon>
        <taxon>Rhodovibrionaceae</taxon>
        <taxon>Pelagibius</taxon>
    </lineage>
</organism>
<dbReference type="Proteomes" id="UP000761264">
    <property type="component" value="Unassembled WGS sequence"/>
</dbReference>
<feature type="transmembrane region" description="Helical" evidence="7">
    <location>
        <begin position="94"/>
        <end position="111"/>
    </location>
</feature>
<evidence type="ECO:0000256" key="1">
    <source>
        <dbReference type="ARBA" id="ARBA00004651"/>
    </source>
</evidence>
<protein>
    <submittedName>
        <fullName evidence="9">MFS transporter</fullName>
    </submittedName>
</protein>
<feature type="transmembrane region" description="Helical" evidence="7">
    <location>
        <begin position="245"/>
        <end position="263"/>
    </location>
</feature>
<feature type="domain" description="Major facilitator superfamily (MFS) profile" evidence="8">
    <location>
        <begin position="28"/>
        <end position="513"/>
    </location>
</feature>
<proteinExistence type="predicted"/>
<evidence type="ECO:0000256" key="5">
    <source>
        <dbReference type="ARBA" id="ARBA00022989"/>
    </source>
</evidence>
<dbReference type="InterPro" id="IPR004638">
    <property type="entry name" value="EmrB-like"/>
</dbReference>
<feature type="transmembrane region" description="Helical" evidence="7">
    <location>
        <begin position="123"/>
        <end position="144"/>
    </location>
</feature>